<evidence type="ECO:0000256" key="2">
    <source>
        <dbReference type="ARBA" id="ARBA00010617"/>
    </source>
</evidence>
<dbReference type="PANTHER" id="PTHR24282:SF255">
    <property type="entry name" value="CYTOCHROME P450 72A11-RELATED"/>
    <property type="match status" value="1"/>
</dbReference>
<keyword evidence="8" id="KW-0408">Iron</keyword>
<dbReference type="Pfam" id="PF00067">
    <property type="entry name" value="p450"/>
    <property type="match status" value="1"/>
</dbReference>
<sequence>MTVTNPKLIKEVLNKTYDFGKPKMNLHVKLLVPGLSRHEREKTSFGSSYEEGRRIFQLLKEQTELTMKIIFKVYITGWRKMLQCERYFSQLKHDIKIPNCEHSAQISRRSNGERVRDRHFSESGLYLLLPIEGLRKYILLEYNHKEIQEHRNNKNVGLNLEEVILECKLFYFAGQETTSVLLVWTMILLSKYPDCQTRAREEVLQVFGNRKPNFDGLSLLKIVLRLYPPAVGVVQKVNEDIKLGNLSLPAGVQISLPIVLVHHDCELWGDDAKEFKPERFS</sequence>
<evidence type="ECO:0000256" key="5">
    <source>
        <dbReference type="ARBA" id="ARBA00022723"/>
    </source>
</evidence>
<reference evidence="12" key="2">
    <citation type="submission" date="2018-02" db="UniProtKB">
        <authorList>
            <consortium name="EnsemblPlants"/>
        </authorList>
    </citation>
    <scope>IDENTIFICATION</scope>
    <source>
        <strain evidence="12">Williams 82</strain>
    </source>
</reference>
<proteinExistence type="inferred from homology"/>
<evidence type="ECO:0000256" key="6">
    <source>
        <dbReference type="ARBA" id="ARBA00022989"/>
    </source>
</evidence>
<dbReference type="Proteomes" id="UP000008827">
    <property type="component" value="Chromosome 15"/>
</dbReference>
<dbReference type="InterPro" id="IPR036396">
    <property type="entry name" value="Cyt_P450_sf"/>
</dbReference>
<evidence type="ECO:0000256" key="7">
    <source>
        <dbReference type="ARBA" id="ARBA00023002"/>
    </source>
</evidence>
<evidence type="ECO:0000256" key="9">
    <source>
        <dbReference type="ARBA" id="ARBA00023033"/>
    </source>
</evidence>
<keyword evidence="10" id="KW-0472">Membrane</keyword>
<protein>
    <submittedName>
        <fullName evidence="11 12">Uncharacterized protein</fullName>
    </submittedName>
</protein>
<accession>A0A0R0GCR2</accession>
<dbReference type="EnsemblPlants" id="KRH13491">
    <property type="protein sequence ID" value="KRH13491"/>
    <property type="gene ID" value="GLYMA_15G243200"/>
</dbReference>
<dbReference type="GO" id="GO:0005506">
    <property type="term" value="F:iron ion binding"/>
    <property type="evidence" value="ECO:0007669"/>
    <property type="project" value="InterPro"/>
</dbReference>
<keyword evidence="5" id="KW-0479">Metal-binding</keyword>
<reference evidence="11" key="3">
    <citation type="submission" date="2018-07" db="EMBL/GenBank/DDBJ databases">
        <title>WGS assembly of Glycine max.</title>
        <authorList>
            <person name="Schmutz J."/>
            <person name="Cannon S."/>
            <person name="Schlueter J."/>
            <person name="Ma J."/>
            <person name="Mitros T."/>
            <person name="Nelson W."/>
            <person name="Hyten D."/>
            <person name="Song Q."/>
            <person name="Thelen J."/>
            <person name="Cheng J."/>
            <person name="Xu D."/>
            <person name="Hellsten U."/>
            <person name="May G."/>
            <person name="Yu Y."/>
            <person name="Sakurai T."/>
            <person name="Umezawa T."/>
            <person name="Bhattacharyya M."/>
            <person name="Sandhu D."/>
            <person name="Valliyodan B."/>
            <person name="Lindquist E."/>
            <person name="Peto M."/>
            <person name="Grant D."/>
            <person name="Shu S."/>
            <person name="Goodstein D."/>
            <person name="Barry K."/>
            <person name="Futrell-Griggs M."/>
            <person name="Abernathy B."/>
            <person name="Du J."/>
            <person name="Tian Z."/>
            <person name="Zhu L."/>
            <person name="Gill N."/>
            <person name="Joshi T."/>
            <person name="Libault M."/>
            <person name="Sethuraman A."/>
            <person name="Zhang X."/>
            <person name="Shinozaki K."/>
            <person name="Nguyen H."/>
            <person name="Wing R."/>
            <person name="Cregan P."/>
            <person name="Specht J."/>
            <person name="Grimwood J."/>
            <person name="Rokhsar D."/>
            <person name="Stacey G."/>
            <person name="Shoemaker R."/>
            <person name="Jackson S."/>
        </authorList>
    </citation>
    <scope>NUCLEOTIDE SEQUENCE</scope>
    <source>
        <tissue evidence="11">Callus</tissue>
    </source>
</reference>
<evidence type="ECO:0000256" key="1">
    <source>
        <dbReference type="ARBA" id="ARBA00004167"/>
    </source>
</evidence>
<name>A0A0R0GCR2_SOYBN</name>
<dbReference type="Gene3D" id="1.10.630.10">
    <property type="entry name" value="Cytochrome P450"/>
    <property type="match status" value="1"/>
</dbReference>
<reference evidence="11 12" key="1">
    <citation type="journal article" date="2010" name="Nature">
        <title>Genome sequence of the palaeopolyploid soybean.</title>
        <authorList>
            <person name="Schmutz J."/>
            <person name="Cannon S.B."/>
            <person name="Schlueter J."/>
            <person name="Ma J."/>
            <person name="Mitros T."/>
            <person name="Nelson W."/>
            <person name="Hyten D.L."/>
            <person name="Song Q."/>
            <person name="Thelen J.J."/>
            <person name="Cheng J."/>
            <person name="Xu D."/>
            <person name="Hellsten U."/>
            <person name="May G.D."/>
            <person name="Yu Y."/>
            <person name="Sakurai T."/>
            <person name="Umezawa T."/>
            <person name="Bhattacharyya M.K."/>
            <person name="Sandhu D."/>
            <person name="Valliyodan B."/>
            <person name="Lindquist E."/>
            <person name="Peto M."/>
            <person name="Grant D."/>
            <person name="Shu S."/>
            <person name="Goodstein D."/>
            <person name="Barry K."/>
            <person name="Futrell-Griggs M."/>
            <person name="Abernathy B."/>
            <person name="Du J."/>
            <person name="Tian Z."/>
            <person name="Zhu L."/>
            <person name="Gill N."/>
            <person name="Joshi T."/>
            <person name="Libault M."/>
            <person name="Sethuraman A."/>
            <person name="Zhang X.-C."/>
            <person name="Shinozaki K."/>
            <person name="Nguyen H.T."/>
            <person name="Wing R.A."/>
            <person name="Cregan P."/>
            <person name="Specht J."/>
            <person name="Grimwood J."/>
            <person name="Rokhsar D."/>
            <person name="Stacey G."/>
            <person name="Shoemaker R.C."/>
            <person name="Jackson S.A."/>
        </authorList>
    </citation>
    <scope>NUCLEOTIDE SEQUENCE</scope>
    <source>
        <strain evidence="12">cv. Williams 82</strain>
        <tissue evidence="11">Callus</tissue>
    </source>
</reference>
<dbReference type="STRING" id="3847.A0A0R0GCR2"/>
<dbReference type="EMBL" id="CM000848">
    <property type="protein sequence ID" value="KRH13491.1"/>
    <property type="molecule type" value="Genomic_DNA"/>
</dbReference>
<evidence type="ECO:0000313" key="11">
    <source>
        <dbReference type="EMBL" id="KRH13491.1"/>
    </source>
</evidence>
<dbReference type="InterPro" id="IPR001128">
    <property type="entry name" value="Cyt_P450"/>
</dbReference>
<comment type="similarity">
    <text evidence="2">Belongs to the cytochrome P450 family.</text>
</comment>
<dbReference type="AlphaFoldDB" id="A0A0R0GCR2"/>
<evidence type="ECO:0000313" key="13">
    <source>
        <dbReference type="Proteomes" id="UP000008827"/>
    </source>
</evidence>
<dbReference type="GO" id="GO:0004497">
    <property type="term" value="F:monooxygenase activity"/>
    <property type="evidence" value="ECO:0000318"/>
    <property type="project" value="GO_Central"/>
</dbReference>
<dbReference type="InParanoid" id="A0A0R0GCR2"/>
<dbReference type="SUPFAM" id="SSF48264">
    <property type="entry name" value="Cytochrome P450"/>
    <property type="match status" value="1"/>
</dbReference>
<evidence type="ECO:0000256" key="3">
    <source>
        <dbReference type="ARBA" id="ARBA00022617"/>
    </source>
</evidence>
<dbReference type="GO" id="GO:0016020">
    <property type="term" value="C:membrane"/>
    <property type="evidence" value="ECO:0007669"/>
    <property type="project" value="UniProtKB-SubCell"/>
</dbReference>
<dbReference type="SMR" id="A0A0R0GCR2"/>
<evidence type="ECO:0000256" key="4">
    <source>
        <dbReference type="ARBA" id="ARBA00022692"/>
    </source>
</evidence>
<dbReference type="PANTHER" id="PTHR24282">
    <property type="entry name" value="CYTOCHROME P450 FAMILY MEMBER"/>
    <property type="match status" value="1"/>
</dbReference>
<dbReference type="Gramene" id="KRH13491">
    <property type="protein sequence ID" value="KRH13491"/>
    <property type="gene ID" value="GLYMA_15G243200"/>
</dbReference>
<dbReference type="PRINTS" id="PR00463">
    <property type="entry name" value="EP450I"/>
</dbReference>
<keyword evidence="3" id="KW-0349">Heme</keyword>
<dbReference type="InterPro" id="IPR050665">
    <property type="entry name" value="Cytochrome_P450_Monooxygen"/>
</dbReference>
<keyword evidence="7" id="KW-0560">Oxidoreductase</keyword>
<keyword evidence="13" id="KW-1185">Reference proteome</keyword>
<keyword evidence="4" id="KW-0812">Transmembrane</keyword>
<dbReference type="GO" id="GO:0020037">
    <property type="term" value="F:heme binding"/>
    <property type="evidence" value="ECO:0007669"/>
    <property type="project" value="InterPro"/>
</dbReference>
<keyword evidence="6" id="KW-1133">Transmembrane helix</keyword>
<evidence type="ECO:0000256" key="10">
    <source>
        <dbReference type="ARBA" id="ARBA00023136"/>
    </source>
</evidence>
<gene>
    <name evidence="11" type="ORF">GLYMA_15G243200</name>
</gene>
<dbReference type="GO" id="GO:0016705">
    <property type="term" value="F:oxidoreductase activity, acting on paired donors, with incorporation or reduction of molecular oxygen"/>
    <property type="evidence" value="ECO:0007669"/>
    <property type="project" value="InterPro"/>
</dbReference>
<dbReference type="InterPro" id="IPR002401">
    <property type="entry name" value="Cyt_P450_E_grp-I"/>
</dbReference>
<keyword evidence="9" id="KW-0503">Monooxygenase</keyword>
<organism evidence="11">
    <name type="scientific">Glycine max</name>
    <name type="common">Soybean</name>
    <name type="synonym">Glycine hispida</name>
    <dbReference type="NCBI Taxonomy" id="3847"/>
    <lineage>
        <taxon>Eukaryota</taxon>
        <taxon>Viridiplantae</taxon>
        <taxon>Streptophyta</taxon>
        <taxon>Embryophyta</taxon>
        <taxon>Tracheophyta</taxon>
        <taxon>Spermatophyta</taxon>
        <taxon>Magnoliopsida</taxon>
        <taxon>eudicotyledons</taxon>
        <taxon>Gunneridae</taxon>
        <taxon>Pentapetalae</taxon>
        <taxon>rosids</taxon>
        <taxon>fabids</taxon>
        <taxon>Fabales</taxon>
        <taxon>Fabaceae</taxon>
        <taxon>Papilionoideae</taxon>
        <taxon>50 kb inversion clade</taxon>
        <taxon>NPAAA clade</taxon>
        <taxon>indigoferoid/millettioid clade</taxon>
        <taxon>Phaseoleae</taxon>
        <taxon>Glycine</taxon>
        <taxon>Glycine subgen. Soja</taxon>
    </lineage>
</organism>
<comment type="subcellular location">
    <subcellularLocation>
        <location evidence="1">Membrane</location>
        <topology evidence="1">Single-pass membrane protein</topology>
    </subcellularLocation>
</comment>
<evidence type="ECO:0000313" key="12">
    <source>
        <dbReference type="EnsemblPlants" id="KRH13491"/>
    </source>
</evidence>
<evidence type="ECO:0000256" key="8">
    <source>
        <dbReference type="ARBA" id="ARBA00023004"/>
    </source>
</evidence>